<keyword evidence="6" id="KW-1185">Reference proteome</keyword>
<gene>
    <name evidence="3 5" type="primary">cheD</name>
    <name evidence="5" type="ORF">DSM104443_02010</name>
</gene>
<dbReference type="EMBL" id="CP053069">
    <property type="protein sequence ID" value="QJR10940.1"/>
    <property type="molecule type" value="Genomic_DNA"/>
</dbReference>
<keyword evidence="1 3" id="KW-0145">Chemotaxis</keyword>
<dbReference type="Gene3D" id="3.30.1330.200">
    <property type="match status" value="1"/>
</dbReference>
<reference evidence="5 6" key="1">
    <citation type="submission" date="2020-04" db="EMBL/GenBank/DDBJ databases">
        <title>Usitatibacter rugosus gen. nov., sp. nov. and Usitatibacter palustris sp. nov., novel members of Usitatibacteraceae fam. nov. within the order Nitrosomonadales isolated from soil.</title>
        <authorList>
            <person name="Huber K.J."/>
            <person name="Neumann-Schaal M."/>
            <person name="Geppert A."/>
            <person name="Luckner M."/>
            <person name="Wanner G."/>
            <person name="Overmann J."/>
        </authorList>
    </citation>
    <scope>NUCLEOTIDE SEQUENCE [LARGE SCALE GENOMIC DNA]</scope>
    <source>
        <strain evidence="5 6">0125_3</strain>
    </source>
</reference>
<accession>A0A6M4GUF2</accession>
<dbReference type="AlphaFoldDB" id="A0A6M4GUF2"/>
<evidence type="ECO:0000313" key="6">
    <source>
        <dbReference type="Proteomes" id="UP000501534"/>
    </source>
</evidence>
<dbReference type="SUPFAM" id="SSF64438">
    <property type="entry name" value="CNF1/YfiH-like putative cysteine hydrolases"/>
    <property type="match status" value="1"/>
</dbReference>
<organism evidence="5 6">
    <name type="scientific">Usitatibacter rugosus</name>
    <dbReference type="NCBI Taxonomy" id="2732067"/>
    <lineage>
        <taxon>Bacteria</taxon>
        <taxon>Pseudomonadati</taxon>
        <taxon>Pseudomonadota</taxon>
        <taxon>Betaproteobacteria</taxon>
        <taxon>Nitrosomonadales</taxon>
        <taxon>Usitatibacteraceae</taxon>
        <taxon>Usitatibacter</taxon>
    </lineage>
</organism>
<keyword evidence="5" id="KW-0675">Receptor</keyword>
<dbReference type="EC" id="3.5.1.44" evidence="3"/>
<keyword evidence="2 3" id="KW-0378">Hydrolase</keyword>
<evidence type="ECO:0000256" key="1">
    <source>
        <dbReference type="ARBA" id="ARBA00022500"/>
    </source>
</evidence>
<dbReference type="InterPro" id="IPR005659">
    <property type="entry name" value="Chemorcpt_Glu_NH3ase_CheD"/>
</dbReference>
<dbReference type="InterPro" id="IPR038592">
    <property type="entry name" value="CheD-like_sf"/>
</dbReference>
<evidence type="ECO:0000256" key="4">
    <source>
        <dbReference type="SAM" id="MobiDB-lite"/>
    </source>
</evidence>
<dbReference type="KEGG" id="uru:DSM104443_02010"/>
<evidence type="ECO:0000256" key="2">
    <source>
        <dbReference type="ARBA" id="ARBA00022801"/>
    </source>
</evidence>
<comment type="similarity">
    <text evidence="3">Belongs to the CheD family.</text>
</comment>
<protein>
    <recommendedName>
        <fullName evidence="3">Probable chemoreceptor glutamine deamidase CheD</fullName>
        <ecNumber evidence="3">3.5.1.44</ecNumber>
    </recommendedName>
</protein>
<evidence type="ECO:0000313" key="5">
    <source>
        <dbReference type="EMBL" id="QJR10940.1"/>
    </source>
</evidence>
<name>A0A6M4GUF2_9PROT</name>
<sequence length="209" mass="22988">MTTRSRDGGKDKSSGTTRDSHYIDRQFNLPAAKIGPGEVYATQRNMVIVTVLGSCVSACLRDPETNVGGMNHFMLPHHEGQPDGPLSESARYGAYAMEVLVNHLLSLGARRDRLEAKIFGAGRIVPGMSDVGAKNAKFAVEYLERERIPVLAQDLGRVEASKVYFFPHTGRVLVKRLKTLSNDTVLIRERNYAERLDELAKGGGADIFV</sequence>
<dbReference type="NCBIfam" id="NF010013">
    <property type="entry name" value="PRK13487.1"/>
    <property type="match status" value="1"/>
</dbReference>
<dbReference type="HAMAP" id="MF_01440">
    <property type="entry name" value="CheD"/>
    <property type="match status" value="1"/>
</dbReference>
<comment type="function">
    <text evidence="3">Probably deamidates glutamine residues to glutamate on methyl-accepting chemotaxis receptors (MCPs), playing an important role in chemotaxis.</text>
</comment>
<dbReference type="Proteomes" id="UP000501534">
    <property type="component" value="Chromosome"/>
</dbReference>
<dbReference type="Pfam" id="PF03975">
    <property type="entry name" value="CheD"/>
    <property type="match status" value="1"/>
</dbReference>
<dbReference type="InterPro" id="IPR011324">
    <property type="entry name" value="Cytotoxic_necrot_fac-like_cat"/>
</dbReference>
<dbReference type="CDD" id="cd16352">
    <property type="entry name" value="CheD"/>
    <property type="match status" value="1"/>
</dbReference>
<evidence type="ECO:0000256" key="3">
    <source>
        <dbReference type="HAMAP-Rule" id="MF_01440"/>
    </source>
</evidence>
<comment type="catalytic activity">
    <reaction evidence="3">
        <text>L-glutaminyl-[protein] + H2O = L-glutamyl-[protein] + NH4(+)</text>
        <dbReference type="Rhea" id="RHEA:16441"/>
        <dbReference type="Rhea" id="RHEA-COMP:10207"/>
        <dbReference type="Rhea" id="RHEA-COMP:10208"/>
        <dbReference type="ChEBI" id="CHEBI:15377"/>
        <dbReference type="ChEBI" id="CHEBI:28938"/>
        <dbReference type="ChEBI" id="CHEBI:29973"/>
        <dbReference type="ChEBI" id="CHEBI:30011"/>
        <dbReference type="EC" id="3.5.1.44"/>
    </reaction>
</comment>
<proteinExistence type="inferred from homology"/>
<dbReference type="GO" id="GO:0006935">
    <property type="term" value="P:chemotaxis"/>
    <property type="evidence" value="ECO:0007669"/>
    <property type="project" value="UniProtKB-UniRule"/>
</dbReference>
<dbReference type="PANTHER" id="PTHR35147">
    <property type="entry name" value="CHEMORECEPTOR GLUTAMINE DEAMIDASE CHED-RELATED"/>
    <property type="match status" value="1"/>
</dbReference>
<feature type="region of interest" description="Disordered" evidence="4">
    <location>
        <begin position="1"/>
        <end position="22"/>
    </location>
</feature>
<dbReference type="PANTHER" id="PTHR35147:SF2">
    <property type="entry name" value="CHEMORECEPTOR GLUTAMINE DEAMIDASE CHED-RELATED"/>
    <property type="match status" value="1"/>
</dbReference>
<dbReference type="RefSeq" id="WP_171091849.1">
    <property type="nucleotide sequence ID" value="NZ_CP053069.1"/>
</dbReference>
<dbReference type="GO" id="GO:0050568">
    <property type="term" value="F:protein-glutamine glutaminase activity"/>
    <property type="evidence" value="ECO:0007669"/>
    <property type="project" value="UniProtKB-UniRule"/>
</dbReference>